<evidence type="ECO:0000313" key="8">
    <source>
        <dbReference type="Proteomes" id="UP000281084"/>
    </source>
</evidence>
<evidence type="ECO:0000256" key="5">
    <source>
        <dbReference type="ARBA" id="ARBA00023049"/>
    </source>
</evidence>
<dbReference type="EMBL" id="RAXZ01000028">
    <property type="protein sequence ID" value="RKG49042.1"/>
    <property type="molecule type" value="Genomic_DNA"/>
</dbReference>
<keyword evidence="2" id="KW-0479">Metal-binding</keyword>
<dbReference type="GO" id="GO:0046872">
    <property type="term" value="F:metal ion binding"/>
    <property type="evidence" value="ECO:0007669"/>
    <property type="project" value="UniProtKB-KW"/>
</dbReference>
<dbReference type="PANTHER" id="PTHR22726:SF1">
    <property type="entry name" value="METALLOENDOPEPTIDASE OMA1, MITOCHONDRIAL"/>
    <property type="match status" value="1"/>
</dbReference>
<protein>
    <submittedName>
        <fullName evidence="7">M48 family peptidase</fullName>
    </submittedName>
</protein>
<evidence type="ECO:0000256" key="1">
    <source>
        <dbReference type="ARBA" id="ARBA00022670"/>
    </source>
</evidence>
<dbReference type="GO" id="GO:0051603">
    <property type="term" value="P:proteolysis involved in protein catabolic process"/>
    <property type="evidence" value="ECO:0007669"/>
    <property type="project" value="TreeGrafter"/>
</dbReference>
<evidence type="ECO:0000256" key="6">
    <source>
        <dbReference type="RuleBase" id="RU003983"/>
    </source>
</evidence>
<comment type="similarity">
    <text evidence="6">Belongs to the peptidase M48 family.</text>
</comment>
<reference evidence="7 8" key="1">
    <citation type="submission" date="2018-09" db="EMBL/GenBank/DDBJ databases">
        <title>The draft genome of Acinetobacter spp. strains.</title>
        <authorList>
            <person name="Qin J."/>
            <person name="Feng Y."/>
            <person name="Zong Z."/>
        </authorList>
    </citation>
    <scope>NUCLEOTIDE SEQUENCE [LARGE SCALE GENOMIC DNA]</scope>
    <source>
        <strain evidence="7 8">WCHAc060002</strain>
    </source>
</reference>
<proteinExistence type="inferred from homology"/>
<evidence type="ECO:0000313" key="7">
    <source>
        <dbReference type="EMBL" id="RKG49042.1"/>
    </source>
</evidence>
<evidence type="ECO:0000256" key="4">
    <source>
        <dbReference type="ARBA" id="ARBA00022833"/>
    </source>
</evidence>
<comment type="caution">
    <text evidence="7">The sequence shown here is derived from an EMBL/GenBank/DDBJ whole genome shotgun (WGS) entry which is preliminary data.</text>
</comment>
<dbReference type="InterPro" id="IPR051156">
    <property type="entry name" value="Mito/Outer_Membr_Metalloprot"/>
</dbReference>
<comment type="cofactor">
    <cofactor evidence="6">
        <name>Zn(2+)</name>
        <dbReference type="ChEBI" id="CHEBI:29105"/>
    </cofactor>
    <text evidence="6">Binds 1 zinc ion per subunit.</text>
</comment>
<dbReference type="SUPFAM" id="SSF55486">
    <property type="entry name" value="Metalloproteases ('zincins'), catalytic domain"/>
    <property type="match status" value="1"/>
</dbReference>
<organism evidence="7 8">
    <name type="scientific">Acinetobacter cumulans</name>
    <dbReference type="NCBI Taxonomy" id="2136182"/>
    <lineage>
        <taxon>Bacteria</taxon>
        <taxon>Pseudomonadati</taxon>
        <taxon>Pseudomonadota</taxon>
        <taxon>Gammaproteobacteria</taxon>
        <taxon>Moraxellales</taxon>
        <taxon>Moraxellaceae</taxon>
        <taxon>Acinetobacter</taxon>
    </lineage>
</organism>
<keyword evidence="1 6" id="KW-0645">Protease</keyword>
<keyword evidence="4 6" id="KW-0862">Zinc</keyword>
<gene>
    <name evidence="7" type="ORF">D7V64_14540</name>
</gene>
<name>A0A3A8FQK5_9GAMM</name>
<evidence type="ECO:0000256" key="3">
    <source>
        <dbReference type="ARBA" id="ARBA00022801"/>
    </source>
</evidence>
<dbReference type="Gene3D" id="3.30.2010.10">
    <property type="entry name" value="Metalloproteases ('zincins'), catalytic domain"/>
    <property type="match status" value="1"/>
</dbReference>
<dbReference type="Pfam" id="PF01435">
    <property type="entry name" value="Peptidase_M48"/>
    <property type="match status" value="1"/>
</dbReference>
<sequence>MGTAGAERKQFMVIPEKVWNAQSDKSYKRFVNQAKDKQVLVIDRKLDHVLENLKSEADVFRTGAKAWNWDIKGNLNGELNAHSLPGGKIIVNTGLYWGLKLNEDELAFVIAHEMAHSLRDHNREKASIMLASNVALLTATAGVGGIASAAASAASQTAMIPQGWNIEVEADLIGLDIMSRAGYNPDAAVKFWNKFQAESIRRKAYNVKPLMNDDLFAKRMANIEKNLPAMQVKYEQALAVKGQADRYTTQTIVKN</sequence>
<keyword evidence="5 6" id="KW-0482">Metalloprotease</keyword>
<dbReference type="InterPro" id="IPR001915">
    <property type="entry name" value="Peptidase_M48"/>
</dbReference>
<dbReference type="PANTHER" id="PTHR22726">
    <property type="entry name" value="METALLOENDOPEPTIDASE OMA1"/>
    <property type="match status" value="1"/>
</dbReference>
<dbReference type="GO" id="GO:0016020">
    <property type="term" value="C:membrane"/>
    <property type="evidence" value="ECO:0007669"/>
    <property type="project" value="TreeGrafter"/>
</dbReference>
<dbReference type="AlphaFoldDB" id="A0A3A8FQK5"/>
<evidence type="ECO:0000256" key="2">
    <source>
        <dbReference type="ARBA" id="ARBA00022723"/>
    </source>
</evidence>
<dbReference type="CDD" id="cd07331">
    <property type="entry name" value="M48C_Oma1_like"/>
    <property type="match status" value="1"/>
</dbReference>
<dbReference type="GO" id="GO:0004222">
    <property type="term" value="F:metalloendopeptidase activity"/>
    <property type="evidence" value="ECO:0007669"/>
    <property type="project" value="InterPro"/>
</dbReference>
<dbReference type="Proteomes" id="UP000281084">
    <property type="component" value="Unassembled WGS sequence"/>
</dbReference>
<keyword evidence="3 6" id="KW-0378">Hydrolase</keyword>
<accession>A0A3A8FQK5</accession>